<dbReference type="Gene3D" id="3.50.50.60">
    <property type="entry name" value="FAD/NAD(P)-binding domain"/>
    <property type="match status" value="2"/>
</dbReference>
<reference evidence="4 5" key="1">
    <citation type="journal article" date="2011" name="Int. J. Syst. Evol. Microbiol.">
        <title>Zhongshania antarctica gen. nov., sp. nov. and Zhongshania guokunii sp. nov., gammaproteobacteria respectively isolated from coastal attached (fast) ice and surface seawater of the Antarctic.</title>
        <authorList>
            <person name="Li H.J."/>
            <person name="Zhang X.Y."/>
            <person name="Chen C.X."/>
            <person name="Zhang Y.J."/>
            <person name="Gao Z.M."/>
            <person name="Yu Y."/>
            <person name="Chen X.L."/>
            <person name="Chen B."/>
            <person name="Zhang Y.Z."/>
        </authorList>
    </citation>
    <scope>NUCLEOTIDE SEQUENCE [LARGE SCALE GENOMIC DNA]</scope>
    <source>
        <strain evidence="4 5">R06B22</strain>
    </source>
</reference>
<sequence>MLNVESLDSGVTHLERDPIVIIGAGFGGLAMAKRLIDQGIEDFLVFERADEVGGTWRDNNYPGCACDVASNLYSFSFAKNPDWTRTYGKQKEIFEYLRDVTEKLNLRQKIRFGHELLSARWVEERLAWCIETPVGHFYARALITATGPFGSPVIPVLEGQDLFGGSYFHSFNWDHDYDFSGKRVAVIGTGATAAQIVPELQKNAKKVNVFQRTPTWILPRLDSETSAFKRGIYRRIPVLQKLVRGVWYSAYEGIVGLPQYVHPIFLGGFEALGRWHIRRNIDCYELRSKLTPDFRFNCKRTLLSNAYYSSLNEPNVELITDGVARFYEDCIETNEGDKIDADVVIYATGFEVPNDQFKRIFGCDGKSLSSVFKDDMSGAYLGTSVSRFPNMFTMLGPFSAAGNQSAIYMLESQAEYIAMVMAELDRDEIASIDVKPAAQARFVADVHKKSQRVSWVAGGCKSYYQDQNGQNLGLWPDWSFRYRRALSSFRRQDFNCVYRSNTKVAPTQYTQSSSSVC</sequence>
<keyword evidence="2" id="KW-0274">FAD</keyword>
<dbReference type="PRINTS" id="PR00411">
    <property type="entry name" value="PNDRDTASEI"/>
</dbReference>
<evidence type="ECO:0000256" key="2">
    <source>
        <dbReference type="ARBA" id="ARBA00022827"/>
    </source>
</evidence>
<keyword evidence="3 4" id="KW-0560">Oxidoreductase</keyword>
<accession>A0ABV3TU51</accession>
<dbReference type="EC" id="1.14.13.-" evidence="4"/>
<dbReference type="InterPro" id="IPR020946">
    <property type="entry name" value="Flavin_mOase-like"/>
</dbReference>
<comment type="caution">
    <text evidence="4">The sequence shown here is derived from an EMBL/GenBank/DDBJ whole genome shotgun (WGS) entry which is preliminary data.</text>
</comment>
<gene>
    <name evidence="4" type="ORF">AB4875_04275</name>
</gene>
<organism evidence="4 5">
    <name type="scientific">Zhongshania arctica</name>
    <dbReference type="NCBI Taxonomy" id="3238302"/>
    <lineage>
        <taxon>Bacteria</taxon>
        <taxon>Pseudomonadati</taxon>
        <taxon>Pseudomonadota</taxon>
        <taxon>Gammaproteobacteria</taxon>
        <taxon>Cellvibrionales</taxon>
        <taxon>Spongiibacteraceae</taxon>
        <taxon>Zhongshania</taxon>
    </lineage>
</organism>
<protein>
    <submittedName>
        <fullName evidence="4">Flavin-containing monooxygenase</fullName>
        <ecNumber evidence="4">1.14.13.-</ecNumber>
    </submittedName>
</protein>
<dbReference type="Pfam" id="PF00743">
    <property type="entry name" value="FMO-like"/>
    <property type="match status" value="1"/>
</dbReference>
<proteinExistence type="predicted"/>
<dbReference type="GO" id="GO:0004497">
    <property type="term" value="F:monooxygenase activity"/>
    <property type="evidence" value="ECO:0007669"/>
    <property type="project" value="UniProtKB-KW"/>
</dbReference>
<dbReference type="EMBL" id="JBFRYB010000001">
    <property type="protein sequence ID" value="MEX1664692.1"/>
    <property type="molecule type" value="Genomic_DNA"/>
</dbReference>
<evidence type="ECO:0000256" key="3">
    <source>
        <dbReference type="ARBA" id="ARBA00023002"/>
    </source>
</evidence>
<evidence type="ECO:0000313" key="5">
    <source>
        <dbReference type="Proteomes" id="UP001557484"/>
    </source>
</evidence>
<dbReference type="SUPFAM" id="SSF51905">
    <property type="entry name" value="FAD/NAD(P)-binding domain"/>
    <property type="match status" value="2"/>
</dbReference>
<evidence type="ECO:0000256" key="1">
    <source>
        <dbReference type="ARBA" id="ARBA00022630"/>
    </source>
</evidence>
<dbReference type="PANTHER" id="PTHR42877">
    <property type="entry name" value="L-ORNITHINE N(5)-MONOOXYGENASE-RELATED"/>
    <property type="match status" value="1"/>
</dbReference>
<dbReference type="InterPro" id="IPR051209">
    <property type="entry name" value="FAD-bind_Monooxygenase_sf"/>
</dbReference>
<dbReference type="InterPro" id="IPR036188">
    <property type="entry name" value="FAD/NAD-bd_sf"/>
</dbReference>
<keyword evidence="4" id="KW-0503">Monooxygenase</keyword>
<keyword evidence="1" id="KW-0285">Flavoprotein</keyword>
<dbReference type="Proteomes" id="UP001557484">
    <property type="component" value="Unassembled WGS sequence"/>
</dbReference>
<name>A0ABV3TU51_9GAMM</name>
<dbReference type="RefSeq" id="WP_368374812.1">
    <property type="nucleotide sequence ID" value="NZ_JBFRYB010000001.1"/>
</dbReference>
<dbReference type="PANTHER" id="PTHR42877:SF4">
    <property type="entry name" value="FAD_NAD(P)-BINDING DOMAIN-CONTAINING PROTEIN-RELATED"/>
    <property type="match status" value="1"/>
</dbReference>
<evidence type="ECO:0000313" key="4">
    <source>
        <dbReference type="EMBL" id="MEX1664692.1"/>
    </source>
</evidence>
<keyword evidence="5" id="KW-1185">Reference proteome</keyword>